<dbReference type="EMBL" id="CALTRL010000112">
    <property type="protein sequence ID" value="CAH7666451.1"/>
    <property type="molecule type" value="Genomic_DNA"/>
</dbReference>
<feature type="transmembrane region" description="Helical" evidence="2">
    <location>
        <begin position="6"/>
        <end position="25"/>
    </location>
</feature>
<keyword evidence="2" id="KW-1133">Transmembrane helix</keyword>
<dbReference type="AlphaFoldDB" id="A0AAV0AG62"/>
<comment type="caution">
    <text evidence="3">The sequence shown here is derived from an EMBL/GenBank/DDBJ whole genome shotgun (WGS) entry which is preliminary data.</text>
</comment>
<keyword evidence="4" id="KW-1185">Reference proteome</keyword>
<evidence type="ECO:0000256" key="2">
    <source>
        <dbReference type="SAM" id="Phobius"/>
    </source>
</evidence>
<keyword evidence="2" id="KW-0472">Membrane</keyword>
<reference evidence="3" key="1">
    <citation type="submission" date="2022-06" db="EMBL/GenBank/DDBJ databases">
        <authorList>
            <consortium name="SYNGENTA / RWTH Aachen University"/>
        </authorList>
    </citation>
    <scope>NUCLEOTIDE SEQUENCE</scope>
</reference>
<evidence type="ECO:0000256" key="1">
    <source>
        <dbReference type="SAM" id="MobiDB-lite"/>
    </source>
</evidence>
<feature type="region of interest" description="Disordered" evidence="1">
    <location>
        <begin position="141"/>
        <end position="195"/>
    </location>
</feature>
<evidence type="ECO:0000313" key="3">
    <source>
        <dbReference type="EMBL" id="CAH7666451.1"/>
    </source>
</evidence>
<name>A0AAV0AG62_PHAPC</name>
<accession>A0AAV0AG62</accession>
<protein>
    <submittedName>
        <fullName evidence="3">Uncharacterized protein</fullName>
    </submittedName>
</protein>
<feature type="region of interest" description="Disordered" evidence="1">
    <location>
        <begin position="78"/>
        <end position="102"/>
    </location>
</feature>
<proteinExistence type="predicted"/>
<feature type="compositionally biased region" description="Basic and acidic residues" evidence="1">
    <location>
        <begin position="141"/>
        <end position="150"/>
    </location>
</feature>
<evidence type="ECO:0000313" key="4">
    <source>
        <dbReference type="Proteomes" id="UP001153365"/>
    </source>
</evidence>
<organism evidence="3 4">
    <name type="scientific">Phakopsora pachyrhizi</name>
    <name type="common">Asian soybean rust disease fungus</name>
    <dbReference type="NCBI Taxonomy" id="170000"/>
    <lineage>
        <taxon>Eukaryota</taxon>
        <taxon>Fungi</taxon>
        <taxon>Dikarya</taxon>
        <taxon>Basidiomycota</taxon>
        <taxon>Pucciniomycotina</taxon>
        <taxon>Pucciniomycetes</taxon>
        <taxon>Pucciniales</taxon>
        <taxon>Phakopsoraceae</taxon>
        <taxon>Phakopsora</taxon>
    </lineage>
</organism>
<dbReference type="Proteomes" id="UP001153365">
    <property type="component" value="Unassembled WGS sequence"/>
</dbReference>
<sequence>THTFIYTSLSCILIVCLIVLGLFFIKHNPMPRPRSGNLRENSVTAASSNRSRMAARWAHMENGIVSQSAKTYRDTVDSRSGQNVQPFPDEFGTSGGAGRLHSQSITSLSGSLAGTGPNGTRTFLRGWFGLDEPSFSGFKIGSEHGEKDVSGDILAMSPPTEMGRRDLPASNIPHHRVPNNEEDVWETTSAHDTHL</sequence>
<gene>
    <name evidence="3" type="ORF">PPACK8108_LOCUS802</name>
</gene>
<feature type="non-terminal residue" evidence="3">
    <location>
        <position position="1"/>
    </location>
</feature>
<keyword evidence="2" id="KW-0812">Transmembrane</keyword>